<dbReference type="GO" id="GO:0032021">
    <property type="term" value="C:NELF complex"/>
    <property type="evidence" value="ECO:0007669"/>
    <property type="project" value="TreeGrafter"/>
</dbReference>
<evidence type="ECO:0000256" key="3">
    <source>
        <dbReference type="ARBA" id="ARBA00022491"/>
    </source>
</evidence>
<keyword evidence="5" id="KW-0804">Transcription</keyword>
<keyword evidence="8" id="KW-0648">Protein biosynthesis</keyword>
<dbReference type="EMBL" id="VIIS01001828">
    <property type="protein sequence ID" value="KAF0292239.1"/>
    <property type="molecule type" value="Genomic_DNA"/>
</dbReference>
<protein>
    <submittedName>
        <fullName evidence="8">Negative elongation factor D</fullName>
    </submittedName>
</protein>
<keyword evidence="4" id="KW-0805">Transcription regulation</keyword>
<dbReference type="GO" id="GO:0003746">
    <property type="term" value="F:translation elongation factor activity"/>
    <property type="evidence" value="ECO:0007669"/>
    <property type="project" value="UniProtKB-KW"/>
</dbReference>
<keyword evidence="8" id="KW-0251">Elongation factor</keyword>
<keyword evidence="9" id="KW-1185">Reference proteome</keyword>
<dbReference type="PANTHER" id="PTHR12144:SF0">
    <property type="entry name" value="NEGATIVE ELONGATION FACTOR C_D"/>
    <property type="match status" value="1"/>
</dbReference>
<dbReference type="OrthoDB" id="511287at2759"/>
<evidence type="ECO:0000256" key="7">
    <source>
        <dbReference type="SAM" id="MobiDB-lite"/>
    </source>
</evidence>
<keyword evidence="6" id="KW-0539">Nucleus</keyword>
<comment type="caution">
    <text evidence="8">The sequence shown here is derived from an EMBL/GenBank/DDBJ whole genome shotgun (WGS) entry which is preliminary data.</text>
</comment>
<dbReference type="GO" id="GO:0034244">
    <property type="term" value="P:negative regulation of transcription elongation by RNA polymerase II"/>
    <property type="evidence" value="ECO:0007669"/>
    <property type="project" value="TreeGrafter"/>
</dbReference>
<dbReference type="InterPro" id="IPR006942">
    <property type="entry name" value="TH1"/>
</dbReference>
<dbReference type="Proteomes" id="UP000440578">
    <property type="component" value="Unassembled WGS sequence"/>
</dbReference>
<feature type="region of interest" description="Disordered" evidence="7">
    <location>
        <begin position="1"/>
        <end position="31"/>
    </location>
</feature>
<accession>A0A6A4VGG3</accession>
<evidence type="ECO:0000256" key="2">
    <source>
        <dbReference type="ARBA" id="ARBA00005726"/>
    </source>
</evidence>
<comment type="similarity">
    <text evidence="2">Belongs to the NELF-D family.</text>
</comment>
<dbReference type="Pfam" id="PF04858">
    <property type="entry name" value="TH1"/>
    <property type="match status" value="1"/>
</dbReference>
<evidence type="ECO:0000256" key="4">
    <source>
        <dbReference type="ARBA" id="ARBA00023015"/>
    </source>
</evidence>
<proteinExistence type="inferred from homology"/>
<dbReference type="PANTHER" id="PTHR12144">
    <property type="entry name" value="NEGATIVE ELONGATION FACTOR D"/>
    <property type="match status" value="1"/>
</dbReference>
<keyword evidence="3" id="KW-0678">Repressor</keyword>
<sequence length="579" mass="64864">MDEDFEEREWADDGPEGAESDGEEAATQEDPEQVIRECMQLFASPDYIMEPGITNTLQRYFSAGGDPETVIETISSNYKAISGLANLIAEWLILSGVDILDVQSLVENHLKDMILRTFDPAKADTIFNEEGVTPAWLSEIIKHPTWRSLIYRLAEEYPDCMMLNFTIKLISDAGFQGEITSLSTASQQIEVFSRIVKTSITNILSRSDDETRRHMSEFAAMVCHGQHTYIYTQALLHVLSQEGRAGANAKRLSQEVTRCAVSQGQNVTPIILALNGAAAYPRAASALASMLARNALNPADITALYKLYNTSDPPPVELIRSPTFLELLIGALFRPGNKVNPDHRPKYTYLLAYAASVCEQWRRGQRSSLNQDELRATIQALERVHGICTNSKGALEILSELNALYQCIRFPVVSVGLVQWVEATVTEPSFFKLCTEHTPIHLALLDEVVTCHPLLHEKVLGLYIQLFESDQSELEILMQLEMRKMLLDRMVCLLSRGCVLPVVKYIRTCWQKSDTDISLIRYFVTEVLDMMAPPYSTSFVQLFLPMVEDEEITGTMRSAGGEDLVSQFIGHCKTRSAET</sequence>
<comment type="subcellular location">
    <subcellularLocation>
        <location evidence="1">Nucleus</location>
    </subcellularLocation>
</comment>
<evidence type="ECO:0000313" key="8">
    <source>
        <dbReference type="EMBL" id="KAF0292239.1"/>
    </source>
</evidence>
<reference evidence="8 9" key="1">
    <citation type="submission" date="2019-07" db="EMBL/GenBank/DDBJ databases">
        <title>Draft genome assembly of a fouling barnacle, Amphibalanus amphitrite (Darwin, 1854): The first reference genome for Thecostraca.</title>
        <authorList>
            <person name="Kim W."/>
        </authorList>
    </citation>
    <scope>NUCLEOTIDE SEQUENCE [LARGE SCALE GENOMIC DNA]</scope>
    <source>
        <strain evidence="8">SNU_AA5</strain>
        <tissue evidence="8">Soma without cirri and trophi</tissue>
    </source>
</reference>
<name>A0A6A4VGG3_AMPAM</name>
<evidence type="ECO:0000313" key="9">
    <source>
        <dbReference type="Proteomes" id="UP000440578"/>
    </source>
</evidence>
<evidence type="ECO:0000256" key="6">
    <source>
        <dbReference type="ARBA" id="ARBA00023242"/>
    </source>
</evidence>
<evidence type="ECO:0000256" key="1">
    <source>
        <dbReference type="ARBA" id="ARBA00004123"/>
    </source>
</evidence>
<dbReference type="GO" id="GO:0003723">
    <property type="term" value="F:RNA binding"/>
    <property type="evidence" value="ECO:0007669"/>
    <property type="project" value="TreeGrafter"/>
</dbReference>
<evidence type="ECO:0000256" key="5">
    <source>
        <dbReference type="ARBA" id="ARBA00023163"/>
    </source>
</evidence>
<dbReference type="AlphaFoldDB" id="A0A6A4VGG3"/>
<gene>
    <name evidence="8" type="primary">TH1_0</name>
    <name evidence="8" type="ORF">FJT64_009752</name>
</gene>
<organism evidence="8 9">
    <name type="scientific">Amphibalanus amphitrite</name>
    <name type="common">Striped barnacle</name>
    <name type="synonym">Balanus amphitrite</name>
    <dbReference type="NCBI Taxonomy" id="1232801"/>
    <lineage>
        <taxon>Eukaryota</taxon>
        <taxon>Metazoa</taxon>
        <taxon>Ecdysozoa</taxon>
        <taxon>Arthropoda</taxon>
        <taxon>Crustacea</taxon>
        <taxon>Multicrustacea</taxon>
        <taxon>Cirripedia</taxon>
        <taxon>Thoracica</taxon>
        <taxon>Thoracicalcarea</taxon>
        <taxon>Balanomorpha</taxon>
        <taxon>Balanoidea</taxon>
        <taxon>Balanidae</taxon>
        <taxon>Amphibalaninae</taxon>
        <taxon>Amphibalanus</taxon>
    </lineage>
</organism>